<comment type="caution">
    <text evidence="3">The sequence shown here is derived from an EMBL/GenBank/DDBJ whole genome shotgun (WGS) entry which is preliminary data.</text>
</comment>
<dbReference type="GeneID" id="92098882"/>
<dbReference type="Proteomes" id="UP001480595">
    <property type="component" value="Unassembled WGS sequence"/>
</dbReference>
<feature type="transmembrane region" description="Helical" evidence="2">
    <location>
        <begin position="194"/>
        <end position="211"/>
    </location>
</feature>
<keyword evidence="2" id="KW-1133">Transmembrane helix</keyword>
<gene>
    <name evidence="3" type="ORF">PG994_014410</name>
</gene>
<evidence type="ECO:0000256" key="2">
    <source>
        <dbReference type="SAM" id="Phobius"/>
    </source>
</evidence>
<name>A0ABR1T6M4_9PEZI</name>
<dbReference type="SUPFAM" id="SSF48097">
    <property type="entry name" value="Regulator of G-protein signaling, RGS"/>
    <property type="match status" value="1"/>
</dbReference>
<proteinExistence type="predicted"/>
<organism evidence="3 4">
    <name type="scientific">Apiospora phragmitis</name>
    <dbReference type="NCBI Taxonomy" id="2905665"/>
    <lineage>
        <taxon>Eukaryota</taxon>
        <taxon>Fungi</taxon>
        <taxon>Dikarya</taxon>
        <taxon>Ascomycota</taxon>
        <taxon>Pezizomycotina</taxon>
        <taxon>Sordariomycetes</taxon>
        <taxon>Xylariomycetidae</taxon>
        <taxon>Amphisphaeriales</taxon>
        <taxon>Apiosporaceae</taxon>
        <taxon>Apiospora</taxon>
    </lineage>
</organism>
<keyword evidence="4" id="KW-1185">Reference proteome</keyword>
<feature type="transmembrane region" description="Helical" evidence="2">
    <location>
        <begin position="12"/>
        <end position="34"/>
    </location>
</feature>
<feature type="region of interest" description="Disordered" evidence="1">
    <location>
        <begin position="328"/>
        <end position="350"/>
    </location>
</feature>
<feature type="transmembrane region" description="Helical" evidence="2">
    <location>
        <begin position="223"/>
        <end position="244"/>
    </location>
</feature>
<dbReference type="InterPro" id="IPR036305">
    <property type="entry name" value="RGS_sf"/>
</dbReference>
<dbReference type="Gene3D" id="1.10.167.10">
    <property type="entry name" value="Regulator of G-protein Signalling 4, domain 2"/>
    <property type="match status" value="1"/>
</dbReference>
<feature type="transmembrane region" description="Helical" evidence="2">
    <location>
        <begin position="68"/>
        <end position="89"/>
    </location>
</feature>
<feature type="compositionally biased region" description="Polar residues" evidence="1">
    <location>
        <begin position="333"/>
        <end position="346"/>
    </location>
</feature>
<sequence>MADPRIVYSPLGWFYIGLMTGWTLLVLAGIAFLVRHRRLPAIVILHLYAASCLLAYMIGPLIPCDAQFWVMSIYLPFGMALLQAANSQFQHVATQQRKFAQFSTLEDRNVFDRSASEIDPRLPWWKRGWLRIQRANEVDRVLIYIGIGMGIQLALTFLIYFGSEMFHPSYGFFHVKVPGTEQQRATLCFTGWEWWLSCVWQFFWAWIYAPYTLWKTRHIDDTYGWRIQTICCCIAGLPASPMWLIGLYVPQMEPVNKVFVPPQWIALSIFFIEVFTLGFPCLQVYKTHNLKQETIDTIAAWEKRNQILGDDPEAISTSSAGFGGSTLAGRSMASKSGKSVNTTSTSHSRDSTLAMGALENALRTNPQPLLEFASLKDFSGENVSFLSHVGDWRRVWKTSTSSPADQTREQFLRAVRIYSHFVSLEYSEFPVNISSGTAKALHQLFHETTQILNRRRRQSDSATPFDNGAMTGLDDFGSSPGDLEATLGKANLESVTQMAELSNHNNHRDFGDLKVPAAFGPQAFEAAEKEVKYLMLTNTWPKFVHAGFEQASQASRKAEEGSR</sequence>
<dbReference type="InterPro" id="IPR044926">
    <property type="entry name" value="RGS_subdomain_2"/>
</dbReference>
<evidence type="ECO:0008006" key="5">
    <source>
        <dbReference type="Google" id="ProtNLM"/>
    </source>
</evidence>
<accession>A0ABR1T6M4</accession>
<feature type="transmembrane region" description="Helical" evidence="2">
    <location>
        <begin position="264"/>
        <end position="285"/>
    </location>
</feature>
<evidence type="ECO:0000256" key="1">
    <source>
        <dbReference type="SAM" id="MobiDB-lite"/>
    </source>
</evidence>
<evidence type="ECO:0000313" key="4">
    <source>
        <dbReference type="Proteomes" id="UP001480595"/>
    </source>
</evidence>
<dbReference type="EMBL" id="JAQQWL010000015">
    <property type="protein sequence ID" value="KAK8041403.1"/>
    <property type="molecule type" value="Genomic_DNA"/>
</dbReference>
<feature type="transmembrane region" description="Helical" evidence="2">
    <location>
        <begin position="41"/>
        <end position="62"/>
    </location>
</feature>
<evidence type="ECO:0000313" key="3">
    <source>
        <dbReference type="EMBL" id="KAK8041403.1"/>
    </source>
</evidence>
<keyword evidence="2" id="KW-0472">Membrane</keyword>
<feature type="transmembrane region" description="Helical" evidence="2">
    <location>
        <begin position="141"/>
        <end position="161"/>
    </location>
</feature>
<feature type="region of interest" description="Disordered" evidence="1">
    <location>
        <begin position="455"/>
        <end position="480"/>
    </location>
</feature>
<dbReference type="RefSeq" id="XP_066708948.1">
    <property type="nucleotide sequence ID" value="XM_066865819.1"/>
</dbReference>
<reference evidence="3 4" key="1">
    <citation type="submission" date="2023-01" db="EMBL/GenBank/DDBJ databases">
        <title>Analysis of 21 Apiospora genomes using comparative genomics revels a genus with tremendous synthesis potential of carbohydrate active enzymes and secondary metabolites.</title>
        <authorList>
            <person name="Sorensen T."/>
        </authorList>
    </citation>
    <scope>NUCLEOTIDE SEQUENCE [LARGE SCALE GENOMIC DNA]</scope>
    <source>
        <strain evidence="3 4">CBS 135458</strain>
    </source>
</reference>
<keyword evidence="2" id="KW-0812">Transmembrane</keyword>
<protein>
    <recommendedName>
        <fullName evidence="5">RGS domain-containing protein</fullName>
    </recommendedName>
</protein>